<accession>A0A484WV61</accession>
<dbReference type="AlphaFoldDB" id="A0A484WV61"/>
<protein>
    <submittedName>
        <fullName evidence="1">Uncharacterized protein</fullName>
    </submittedName>
</protein>
<reference evidence="1 2" key="1">
    <citation type="submission" date="2019-03" db="EMBL/GenBank/DDBJ databases">
        <authorList>
            <consortium name="Pathogen Informatics"/>
        </authorList>
    </citation>
    <scope>NUCLEOTIDE SEQUENCE [LARGE SCALE GENOMIC DNA]</scope>
    <source>
        <strain evidence="1 2">NCTC12126</strain>
    </source>
</reference>
<name>A0A484WV61_9ENTR</name>
<proteinExistence type="predicted"/>
<dbReference type="Proteomes" id="UP000351155">
    <property type="component" value="Unassembled WGS sequence"/>
</dbReference>
<organism evidence="1 2">
    <name type="scientific">Enterobacter cancerogenus</name>
    <dbReference type="NCBI Taxonomy" id="69218"/>
    <lineage>
        <taxon>Bacteria</taxon>
        <taxon>Pseudomonadati</taxon>
        <taxon>Pseudomonadota</taxon>
        <taxon>Gammaproteobacteria</taxon>
        <taxon>Enterobacterales</taxon>
        <taxon>Enterobacteriaceae</taxon>
        <taxon>Enterobacter</taxon>
        <taxon>Enterobacter cloacae complex</taxon>
    </lineage>
</organism>
<evidence type="ECO:0000313" key="2">
    <source>
        <dbReference type="Proteomes" id="UP000351155"/>
    </source>
</evidence>
<dbReference type="EMBL" id="CAADIW010000005">
    <property type="protein sequence ID" value="VFS14972.1"/>
    <property type="molecule type" value="Genomic_DNA"/>
</dbReference>
<evidence type="ECO:0000313" key="1">
    <source>
        <dbReference type="EMBL" id="VFS14972.1"/>
    </source>
</evidence>
<sequence>MAYKLAALRNMPNEWKDQYHKVSDDIRKSDLSISDYIQHNGLN</sequence>
<gene>
    <name evidence="1" type="ORF">NCTC12126_01046</name>
</gene>